<dbReference type="Proteomes" id="UP001066455">
    <property type="component" value="Unassembled WGS sequence"/>
</dbReference>
<reference evidence="1" key="1">
    <citation type="submission" date="2022-02" db="EMBL/GenBank/DDBJ databases">
        <title>Crop Bioprotection Bacillus Genome Sequencing.</title>
        <authorList>
            <person name="Dunlap C."/>
        </authorList>
    </citation>
    <scope>NUCLEOTIDE SEQUENCE</scope>
    <source>
        <strain evidence="1">T20C14</strain>
    </source>
</reference>
<accession>A0AA90F1F6</accession>
<evidence type="ECO:0000313" key="1">
    <source>
        <dbReference type="EMBL" id="MCY9282530.1"/>
    </source>
</evidence>
<gene>
    <name evidence="1" type="ORF">MOE73_21095</name>
</gene>
<dbReference type="AlphaFoldDB" id="A0AA90F1F6"/>
<sequence length="176" mass="20858">MERTKKFHVDFTKNSVSPFFQVPSDLRVRFGVELFENGKFKLLKNILNETLNKPETLDVSFISGYIVNDRRCREKTNIGKYVTIHNWLETIVHDEEIGTNVIFATVRNIRFDEAYQYIKSVARGSNTPYMIFYNNSYLVYVSTDVLDIISHDQNLIHNLKNQYEEVYDKYSENKEY</sequence>
<name>A0AA90F1F6_9BACI</name>
<dbReference type="RefSeq" id="WP_268306319.1">
    <property type="nucleotide sequence ID" value="NZ_JALAJL010000013.1"/>
</dbReference>
<protein>
    <submittedName>
        <fullName evidence="1">Uncharacterized protein</fullName>
    </submittedName>
</protein>
<comment type="caution">
    <text evidence="1">The sequence shown here is derived from an EMBL/GenBank/DDBJ whole genome shotgun (WGS) entry which is preliminary data.</text>
</comment>
<proteinExistence type="predicted"/>
<evidence type="ECO:0000313" key="2">
    <source>
        <dbReference type="Proteomes" id="UP001066455"/>
    </source>
</evidence>
<dbReference type="EMBL" id="JALAXI010000025">
    <property type="protein sequence ID" value="MCY9282530.1"/>
    <property type="molecule type" value="Genomic_DNA"/>
</dbReference>
<organism evidence="1 2">
    <name type="scientific">Bacillus haynesii</name>
    <dbReference type="NCBI Taxonomy" id="1925021"/>
    <lineage>
        <taxon>Bacteria</taxon>
        <taxon>Bacillati</taxon>
        <taxon>Bacillota</taxon>
        <taxon>Bacilli</taxon>
        <taxon>Bacillales</taxon>
        <taxon>Bacillaceae</taxon>
        <taxon>Bacillus</taxon>
    </lineage>
</organism>